<organism evidence="2 3">
    <name type="scientific">Candidatus Daviesbacteria bacterium RIFCSPHIGHO2_12_FULL_37_11</name>
    <dbReference type="NCBI Taxonomy" id="1797777"/>
    <lineage>
        <taxon>Bacteria</taxon>
        <taxon>Candidatus Daviesiibacteriota</taxon>
    </lineage>
</organism>
<dbReference type="Gene3D" id="3.30.70.2650">
    <property type="match status" value="1"/>
</dbReference>
<dbReference type="Pfam" id="PF20803">
    <property type="entry name" value="PaaX_M"/>
    <property type="match status" value="1"/>
</dbReference>
<dbReference type="EMBL" id="MFDE01000002">
    <property type="protein sequence ID" value="OGE39320.1"/>
    <property type="molecule type" value="Genomic_DNA"/>
</dbReference>
<dbReference type="GO" id="GO:0006351">
    <property type="term" value="P:DNA-templated transcription"/>
    <property type="evidence" value="ECO:0007669"/>
    <property type="project" value="TreeGrafter"/>
</dbReference>
<evidence type="ECO:0000313" key="3">
    <source>
        <dbReference type="Proteomes" id="UP000176527"/>
    </source>
</evidence>
<dbReference type="Proteomes" id="UP000176527">
    <property type="component" value="Unassembled WGS sequence"/>
</dbReference>
<protein>
    <recommendedName>
        <fullName evidence="1">Transcriptional repressor PaaX-like central Cas2-like domain-containing protein</fullName>
    </recommendedName>
</protein>
<dbReference type="InterPro" id="IPR036390">
    <property type="entry name" value="WH_DNA-bd_sf"/>
</dbReference>
<sequence>MHAMGRRSKTTDLLLWALEKSIDTGIFLYDFAYYTHHYAYGQPNLDRYELYHIVQRLKKKGWVETIKNEGKVLVKLTSTGRNQLAIEKALKLNKWDGKFRVVIFDIPEKSRKVRNILRWKLKSWGFKYLQKSIWVSKKEVEKPMREFIKELGVEKWVHVLVCTDIGSNVSIFNDR</sequence>
<evidence type="ECO:0000259" key="1">
    <source>
        <dbReference type="Pfam" id="PF20803"/>
    </source>
</evidence>
<reference evidence="2 3" key="1">
    <citation type="journal article" date="2016" name="Nat. Commun.">
        <title>Thousands of microbial genomes shed light on interconnected biogeochemical processes in an aquifer system.</title>
        <authorList>
            <person name="Anantharaman K."/>
            <person name="Brown C.T."/>
            <person name="Hug L.A."/>
            <person name="Sharon I."/>
            <person name="Castelle C.J."/>
            <person name="Probst A.J."/>
            <person name="Thomas B.C."/>
            <person name="Singh A."/>
            <person name="Wilkins M.J."/>
            <person name="Karaoz U."/>
            <person name="Brodie E.L."/>
            <person name="Williams K.H."/>
            <person name="Hubbard S.S."/>
            <person name="Banfield J.F."/>
        </authorList>
    </citation>
    <scope>NUCLEOTIDE SEQUENCE [LARGE SCALE GENOMIC DNA]</scope>
</reference>
<comment type="caution">
    <text evidence="2">The sequence shown here is derived from an EMBL/GenBank/DDBJ whole genome shotgun (WGS) entry which is preliminary data.</text>
</comment>
<proteinExistence type="predicted"/>
<name>A0A1F5KEU3_9BACT</name>
<accession>A0A1F5KEU3</accession>
<dbReference type="InterPro" id="IPR048846">
    <property type="entry name" value="PaaX-like_central"/>
</dbReference>
<dbReference type="PANTHER" id="PTHR30319:SF1">
    <property type="entry name" value="TRANSCRIPTIONAL REPRESSOR PAAX"/>
    <property type="match status" value="1"/>
</dbReference>
<dbReference type="SUPFAM" id="SSF46785">
    <property type="entry name" value="Winged helix' DNA-binding domain"/>
    <property type="match status" value="1"/>
</dbReference>
<evidence type="ECO:0000313" key="2">
    <source>
        <dbReference type="EMBL" id="OGE39320.1"/>
    </source>
</evidence>
<dbReference type="AlphaFoldDB" id="A0A1F5KEU3"/>
<feature type="domain" description="Transcriptional repressor PaaX-like central Cas2-like" evidence="1">
    <location>
        <begin position="93"/>
        <end position="166"/>
    </location>
</feature>
<dbReference type="PANTHER" id="PTHR30319">
    <property type="entry name" value="PHENYLACETIC ACID REGULATOR-RELATED TRANSCRIPTIONAL REPRESSOR"/>
    <property type="match status" value="1"/>
</dbReference>
<gene>
    <name evidence="2" type="ORF">A3F00_02575</name>
</gene>